<proteinExistence type="predicted"/>
<keyword evidence="1" id="KW-1133">Transmembrane helix</keyword>
<evidence type="ECO:0000313" key="2">
    <source>
        <dbReference type="EMBL" id="QIA88507.1"/>
    </source>
</evidence>
<dbReference type="RefSeq" id="WP_163588869.1">
    <property type="nucleotide sequence ID" value="NZ_CP040855.1"/>
</dbReference>
<feature type="transmembrane region" description="Helical" evidence="1">
    <location>
        <begin position="87"/>
        <end position="106"/>
    </location>
</feature>
<keyword evidence="2" id="KW-0614">Plasmid</keyword>
<dbReference type="EMBL" id="CP040855">
    <property type="protein sequence ID" value="QIA88507.1"/>
    <property type="molecule type" value="Genomic_DNA"/>
</dbReference>
<organism evidence="2 3">
    <name type="scientific">Lactobacillus johnsonii</name>
    <dbReference type="NCBI Taxonomy" id="33959"/>
    <lineage>
        <taxon>Bacteria</taxon>
        <taxon>Bacillati</taxon>
        <taxon>Bacillota</taxon>
        <taxon>Bacilli</taxon>
        <taxon>Lactobacillales</taxon>
        <taxon>Lactobacillaceae</taxon>
        <taxon>Lactobacillus</taxon>
    </lineage>
</organism>
<evidence type="ECO:0000256" key="1">
    <source>
        <dbReference type="SAM" id="Phobius"/>
    </source>
</evidence>
<sequence>MIEWAIRFFLILTAIVTINSLYSMILYRRKKSVWRISLFTGIVVLCAIAMFLLWNSSQKIYSIPYGGYILKIMDSPFVAFFNYIPKWFVFIWFIVPVLIAWIFFIGKSGFTYEKIKKEYYNFVKKQQEKDAADKNKEKSEKAIETSESAVSVANSNTTEPAVTEKTEELIDLQEQTATKKAAEAKKMPPKQFFLEDSYPTTKFNYASLQGIHRAISHAKKELVLGKTKNGYVAVYATRNGYQKLKEIFSRNSIDITPLKATPSVVFFTYTKTNTYTIRNYVMKLEMKGSVNKVNDK</sequence>
<dbReference type="AlphaFoldDB" id="A0A9X7TD79"/>
<keyword evidence="1" id="KW-0472">Membrane</keyword>
<feature type="transmembrane region" description="Helical" evidence="1">
    <location>
        <begin position="6"/>
        <end position="26"/>
    </location>
</feature>
<feature type="transmembrane region" description="Helical" evidence="1">
    <location>
        <begin position="33"/>
        <end position="54"/>
    </location>
</feature>
<evidence type="ECO:0000313" key="3">
    <source>
        <dbReference type="Proteomes" id="UP000464749"/>
    </source>
</evidence>
<protein>
    <submittedName>
        <fullName evidence="2">Uncharacterized protein</fullName>
    </submittedName>
</protein>
<name>A0A9X7TD79_LACJH</name>
<keyword evidence="1" id="KW-0812">Transmembrane</keyword>
<geneLocation type="plasmid" evidence="2 3">
    <name>unnamed1</name>
</geneLocation>
<dbReference type="Proteomes" id="UP000464749">
    <property type="component" value="Plasmid unnamed1"/>
</dbReference>
<accession>A0A9X7TD79</accession>
<reference evidence="2 3" key="1">
    <citation type="submission" date="2019-06" db="EMBL/GenBank/DDBJ databases">
        <title>Whole genome sequencing of Lactobacillus johnsonii strain G2A.</title>
        <authorList>
            <person name="Conlan S."/>
            <person name="Thomas P.J."/>
            <person name="Mullikin J."/>
            <person name="Singer J."/>
            <person name="Weaver C."/>
            <person name="Segre J.A."/>
        </authorList>
    </citation>
    <scope>NUCLEOTIDE SEQUENCE [LARGE SCALE GENOMIC DNA]</scope>
    <source>
        <strain evidence="2 3">G2A</strain>
        <plasmid evidence="2 3">unnamed1</plasmid>
    </source>
</reference>
<gene>
    <name evidence="2" type="ORF">FEE39_09675</name>
</gene>